<evidence type="ECO:0000256" key="11">
    <source>
        <dbReference type="PIRNR" id="PIRNR000853"/>
    </source>
</evidence>
<keyword evidence="19" id="KW-0670">Pyruvate</keyword>
<dbReference type="OrthoDB" id="9765468at2"/>
<dbReference type="SUPFAM" id="SSF52009">
    <property type="entry name" value="Phosphohistidine domain"/>
    <property type="match status" value="1"/>
</dbReference>
<dbReference type="PROSITE" id="PS00370">
    <property type="entry name" value="PEP_ENZYMES_PHOS_SITE"/>
    <property type="match status" value="1"/>
</dbReference>
<feature type="domain" description="Pyruvate phosphate dikinase AMP/ATP-binding" evidence="17">
    <location>
        <begin position="295"/>
        <end position="353"/>
    </location>
</feature>
<feature type="binding site" evidence="13">
    <location>
        <position position="785"/>
    </location>
    <ligand>
        <name>substrate</name>
    </ligand>
</feature>
<name>A0A1G9YGT5_9ACTN</name>
<dbReference type="PANTHER" id="PTHR22931:SF9">
    <property type="entry name" value="PYRUVATE, PHOSPHATE DIKINASE 1, CHLOROPLASTIC"/>
    <property type="match status" value="1"/>
</dbReference>
<evidence type="ECO:0000256" key="1">
    <source>
        <dbReference type="ARBA" id="ARBA00001946"/>
    </source>
</evidence>
<dbReference type="Gene3D" id="1.10.189.10">
    <property type="entry name" value="Pyruvate Phosphate Dikinase, domain 2"/>
    <property type="match status" value="1"/>
</dbReference>
<dbReference type="Gene3D" id="3.30.1490.20">
    <property type="entry name" value="ATP-grasp fold, A domain"/>
    <property type="match status" value="1"/>
</dbReference>
<feature type="domain" description="Pyruvate phosphate dikinase AMP/ATP-binding" evidence="17">
    <location>
        <begin position="57"/>
        <end position="285"/>
    </location>
</feature>
<evidence type="ECO:0000256" key="13">
    <source>
        <dbReference type="PIRSR" id="PIRSR000853-2"/>
    </source>
</evidence>
<keyword evidence="5" id="KW-0808">Transferase</keyword>
<feature type="domain" description="PEP-utilising enzyme mobile" evidence="16">
    <location>
        <begin position="418"/>
        <end position="499"/>
    </location>
</feature>
<evidence type="ECO:0000259" key="18">
    <source>
        <dbReference type="Pfam" id="PF02896"/>
    </source>
</evidence>
<dbReference type="InterPro" id="IPR008279">
    <property type="entry name" value="PEP-util_enz_mobile_dom"/>
</dbReference>
<dbReference type="GO" id="GO:0050242">
    <property type="term" value="F:pyruvate, phosphate dikinase activity"/>
    <property type="evidence" value="ECO:0007669"/>
    <property type="project" value="UniProtKB-UniRule"/>
</dbReference>
<feature type="binding site" evidence="13">
    <location>
        <position position="574"/>
    </location>
    <ligand>
        <name>substrate</name>
    </ligand>
</feature>
<sequence>MTDYVYDFAHGGRAMADLLGNKGANLAEMTRLGLPVPSGFTITTEACRVFLSTGRPPPELERQVADHLSALERAAGKRLGQADDPLLLSVRSGARVSMPGMMETVLDIGLNDYSVLGLAKTSERERFAWDSYRRLVQMFGSTVMGVDGSLFEETLTRIEDQHHVPDDSRLDVCDLIRTVESFKDLIGERTGRDFPQAPAEQLRQAVLAVFASWNGERARLYRRRERIPDDLGTAVTVQTMVFGNLGRDSGSGVAFTRDPATGRRGIYGDYLPSAQGEDVVSGVRNAVPLQELGALDPASFGQLQEYMDRLESHYRDLCDIEFTIERGRLWMLQTRVGKRTAQAAFTIASDMADEGLITNRQALTRVNGEQLTHLMFPRFAVTGGADVIARGVPASPGAAVGAVVFDSAEAVRRADAGEKVVLVRNETTAEDLSGMIAAQAVLTSHGGKTSHAAVVARGMGKVCVCGAEDMIVDARARCLVADGLTVGEGSVVSVDGTEGVVRLGAVPLVESDVMHYFDSGVPADGTVRDSVRHVHRLMLEADAARHLEVRANADTPQDAARARRFGAEGIGLCRTEHMFLGDRRRFVEAMILAEGDAERSAALAALLPLQRADFTGILEAMDGLPVTIRLLDPPLHEFLPDRTDLAVRVARREASGAPPDARDTALLAAVTRMHEENPMLGLRGVRLGLVVPGLFAMQVRAIAEAVAERERAGGTPRAEIMVPLVDAVEELRLVRDEVERVVEAVSTETGVEVSCPIGTMIELPRAALTAGSIAQEADFFSFGTNDLTQTTWGFSRDDVEAAFFSAYLEQGVFQASPFETIDREGVGRLVRIAVAEGRAAHPGLELGVCGEHGGDPASVGFFHEAGLDYVSCSPFRVPVARLEAGRAAVASSPAAAGHAAERPDRHAQRASRPGSDRPDMPGPTGA</sequence>
<dbReference type="Gene3D" id="1.20.80.30">
    <property type="match status" value="1"/>
</dbReference>
<dbReference type="RefSeq" id="WP_093658603.1">
    <property type="nucleotide sequence ID" value="NZ_FNHI01000018.1"/>
</dbReference>
<accession>A0A1G9YGT5</accession>
<dbReference type="GO" id="GO:0016301">
    <property type="term" value="F:kinase activity"/>
    <property type="evidence" value="ECO:0007669"/>
    <property type="project" value="UniProtKB-UniRule"/>
</dbReference>
<dbReference type="Gene3D" id="3.50.30.10">
    <property type="entry name" value="Phosphohistidine domain"/>
    <property type="match status" value="1"/>
</dbReference>
<feature type="binding site" evidence="13">
    <location>
        <position position="784"/>
    </location>
    <ligand>
        <name>substrate</name>
    </ligand>
</feature>
<feature type="binding site" evidence="14">
    <location>
        <position position="762"/>
    </location>
    <ligand>
        <name>Mg(2+)</name>
        <dbReference type="ChEBI" id="CHEBI:18420"/>
    </ligand>
</feature>
<feature type="domain" description="Pyruvate phosphate dikinase AMP/ATP-binding" evidence="17">
    <location>
        <begin position="17"/>
        <end position="54"/>
    </location>
</feature>
<evidence type="ECO:0000256" key="6">
    <source>
        <dbReference type="ARBA" id="ARBA00022723"/>
    </source>
</evidence>
<dbReference type="GO" id="GO:0005524">
    <property type="term" value="F:ATP binding"/>
    <property type="evidence" value="ECO:0007669"/>
    <property type="project" value="UniProtKB-UniRule"/>
</dbReference>
<evidence type="ECO:0000259" key="17">
    <source>
        <dbReference type="Pfam" id="PF01326"/>
    </source>
</evidence>
<keyword evidence="9" id="KW-0067">ATP-binding</keyword>
<dbReference type="PANTHER" id="PTHR22931">
    <property type="entry name" value="PHOSPHOENOLPYRUVATE DIKINASE-RELATED"/>
    <property type="match status" value="1"/>
</dbReference>
<evidence type="ECO:0000256" key="2">
    <source>
        <dbReference type="ARBA" id="ARBA00007837"/>
    </source>
</evidence>
<feature type="active site" description="Tele-phosphohistidine intermediate" evidence="12">
    <location>
        <position position="451"/>
    </location>
</feature>
<evidence type="ECO:0000256" key="15">
    <source>
        <dbReference type="SAM" id="MobiDB-lite"/>
    </source>
</evidence>
<feature type="region of interest" description="Disordered" evidence="15">
    <location>
        <begin position="890"/>
        <end position="926"/>
    </location>
</feature>
<evidence type="ECO:0000256" key="7">
    <source>
        <dbReference type="ARBA" id="ARBA00022741"/>
    </source>
</evidence>
<dbReference type="InterPro" id="IPR002192">
    <property type="entry name" value="PPDK_AMP/ATP-bd"/>
</dbReference>
<dbReference type="NCBIfam" id="TIGR01828">
    <property type="entry name" value="pyru_phos_dikin"/>
    <property type="match status" value="1"/>
</dbReference>
<dbReference type="InterPro" id="IPR015813">
    <property type="entry name" value="Pyrv/PenolPyrv_kinase-like_dom"/>
</dbReference>
<evidence type="ECO:0000313" key="20">
    <source>
        <dbReference type="Proteomes" id="UP000199063"/>
    </source>
</evidence>
<feature type="binding site" evidence="13">
    <location>
        <position position="762"/>
    </location>
    <ligand>
        <name>substrate</name>
    </ligand>
</feature>
<evidence type="ECO:0000256" key="9">
    <source>
        <dbReference type="ARBA" id="ARBA00022840"/>
    </source>
</evidence>
<keyword evidence="7" id="KW-0547">Nucleotide-binding</keyword>
<dbReference type="EC" id="2.7.9.1" evidence="3 11"/>
<dbReference type="PIRSF" id="PIRSF000853">
    <property type="entry name" value="PPDK"/>
    <property type="match status" value="1"/>
</dbReference>
<evidence type="ECO:0000313" key="19">
    <source>
        <dbReference type="EMBL" id="SDN07735.1"/>
    </source>
</evidence>
<dbReference type="Proteomes" id="UP000199063">
    <property type="component" value="Unassembled WGS sequence"/>
</dbReference>
<feature type="binding site" evidence="13">
    <location>
        <position position="629"/>
    </location>
    <ligand>
        <name>substrate</name>
    </ligand>
</feature>
<keyword evidence="10 14" id="KW-0460">Magnesium</keyword>
<feature type="binding site" evidence="13">
    <location>
        <position position="783"/>
    </location>
    <ligand>
        <name>substrate</name>
    </ligand>
</feature>
<dbReference type="InterPro" id="IPR018274">
    <property type="entry name" value="PEP_util_AS"/>
</dbReference>
<keyword evidence="8 19" id="KW-0418">Kinase</keyword>
<evidence type="ECO:0000256" key="12">
    <source>
        <dbReference type="PIRSR" id="PIRSR000853-1"/>
    </source>
</evidence>
<dbReference type="SUPFAM" id="SSF56059">
    <property type="entry name" value="Glutathione synthetase ATP-binding domain-like"/>
    <property type="match status" value="1"/>
</dbReference>
<evidence type="ECO:0000259" key="16">
    <source>
        <dbReference type="Pfam" id="PF00391"/>
    </source>
</evidence>
<feature type="binding site" evidence="13">
    <location>
        <position position="786"/>
    </location>
    <ligand>
        <name>substrate</name>
    </ligand>
</feature>
<feature type="domain" description="PEP-utilising enzyme C-terminal" evidence="18">
    <location>
        <begin position="533"/>
        <end position="885"/>
    </location>
</feature>
<protein>
    <recommendedName>
        <fullName evidence="4 11">Pyruvate, phosphate dikinase</fullName>
        <ecNumber evidence="3 11">2.7.9.1</ecNumber>
    </recommendedName>
</protein>
<evidence type="ECO:0000256" key="4">
    <source>
        <dbReference type="ARBA" id="ARBA00020138"/>
    </source>
</evidence>
<feature type="binding site" evidence="14">
    <location>
        <position position="786"/>
    </location>
    <ligand>
        <name>Mg(2+)</name>
        <dbReference type="ChEBI" id="CHEBI:18420"/>
    </ligand>
</feature>
<keyword evidence="6 14" id="KW-0479">Metal-binding</keyword>
<proteinExistence type="inferred from homology"/>
<organism evidence="19 20">
    <name type="scientific">Streptomyces wuyuanensis</name>
    <dbReference type="NCBI Taxonomy" id="1196353"/>
    <lineage>
        <taxon>Bacteria</taxon>
        <taxon>Bacillati</taxon>
        <taxon>Actinomycetota</taxon>
        <taxon>Actinomycetes</taxon>
        <taxon>Kitasatosporales</taxon>
        <taxon>Streptomycetaceae</taxon>
        <taxon>Streptomyces</taxon>
    </lineage>
</organism>
<dbReference type="Gene3D" id="3.20.20.60">
    <property type="entry name" value="Phosphoenolpyruvate-binding domains"/>
    <property type="match status" value="1"/>
</dbReference>
<dbReference type="InterPro" id="IPR000121">
    <property type="entry name" value="PEP_util_C"/>
</dbReference>
<comment type="cofactor">
    <cofactor evidence="1 11 14">
        <name>Mg(2+)</name>
        <dbReference type="ChEBI" id="CHEBI:18420"/>
    </cofactor>
</comment>
<dbReference type="Pfam" id="PF00391">
    <property type="entry name" value="PEP-utilizers"/>
    <property type="match status" value="1"/>
</dbReference>
<dbReference type="AlphaFoldDB" id="A0A1G9YGT5"/>
<dbReference type="GeneID" id="40832262"/>
<comment type="similarity">
    <text evidence="2 11">Belongs to the PEP-utilizing enzyme family.</text>
</comment>
<keyword evidence="20" id="KW-1185">Reference proteome</keyword>
<dbReference type="InterPro" id="IPR036637">
    <property type="entry name" value="Phosphohistidine_dom_sf"/>
</dbReference>
<evidence type="ECO:0000256" key="3">
    <source>
        <dbReference type="ARBA" id="ARBA00011994"/>
    </source>
</evidence>
<dbReference type="Pfam" id="PF01326">
    <property type="entry name" value="PPDK_N"/>
    <property type="match status" value="3"/>
</dbReference>
<dbReference type="Gene3D" id="3.30.470.20">
    <property type="entry name" value="ATP-grasp fold, B domain"/>
    <property type="match status" value="1"/>
</dbReference>
<feature type="active site" description="Proton donor" evidence="12">
    <location>
        <position position="849"/>
    </location>
</feature>
<dbReference type="NCBIfam" id="NF004531">
    <property type="entry name" value="PRK05878.1"/>
    <property type="match status" value="1"/>
</dbReference>
<dbReference type="STRING" id="1196353.SAMN05444921_118114"/>
<gene>
    <name evidence="19" type="ORF">SAMN05444921_118114</name>
</gene>
<evidence type="ECO:0000256" key="14">
    <source>
        <dbReference type="PIRSR" id="PIRSR000853-3"/>
    </source>
</evidence>
<dbReference type="EMBL" id="FNHI01000018">
    <property type="protein sequence ID" value="SDN07735.1"/>
    <property type="molecule type" value="Genomic_DNA"/>
</dbReference>
<comment type="catalytic activity">
    <reaction evidence="11">
        <text>pyruvate + phosphate + ATP = phosphoenolpyruvate + AMP + diphosphate + H(+)</text>
        <dbReference type="Rhea" id="RHEA:10756"/>
        <dbReference type="ChEBI" id="CHEBI:15361"/>
        <dbReference type="ChEBI" id="CHEBI:15378"/>
        <dbReference type="ChEBI" id="CHEBI:30616"/>
        <dbReference type="ChEBI" id="CHEBI:33019"/>
        <dbReference type="ChEBI" id="CHEBI:43474"/>
        <dbReference type="ChEBI" id="CHEBI:58702"/>
        <dbReference type="ChEBI" id="CHEBI:456215"/>
        <dbReference type="EC" id="2.7.9.1"/>
    </reaction>
</comment>
<dbReference type="Pfam" id="PF02896">
    <property type="entry name" value="PEP-utilizers_C"/>
    <property type="match status" value="1"/>
</dbReference>
<dbReference type="InterPro" id="IPR010121">
    <property type="entry name" value="Pyruvate_phosphate_dikinase"/>
</dbReference>
<evidence type="ECO:0000256" key="8">
    <source>
        <dbReference type="ARBA" id="ARBA00022777"/>
    </source>
</evidence>
<dbReference type="InterPro" id="IPR013815">
    <property type="entry name" value="ATP_grasp_subdomain_1"/>
</dbReference>
<dbReference type="GO" id="GO:0046872">
    <property type="term" value="F:metal ion binding"/>
    <property type="evidence" value="ECO:0007669"/>
    <property type="project" value="UniProtKB-UniRule"/>
</dbReference>
<dbReference type="SUPFAM" id="SSF51621">
    <property type="entry name" value="Phosphoenolpyruvate/pyruvate domain"/>
    <property type="match status" value="1"/>
</dbReference>
<evidence type="ECO:0000256" key="10">
    <source>
        <dbReference type="ARBA" id="ARBA00022842"/>
    </source>
</evidence>
<reference evidence="20" key="1">
    <citation type="submission" date="2016-10" db="EMBL/GenBank/DDBJ databases">
        <authorList>
            <person name="Varghese N."/>
            <person name="Submissions S."/>
        </authorList>
    </citation>
    <scope>NUCLEOTIDE SEQUENCE [LARGE SCALE GENOMIC DNA]</scope>
    <source>
        <strain evidence="20">CGMCC 4.7042</strain>
    </source>
</reference>
<evidence type="ECO:0000256" key="5">
    <source>
        <dbReference type="ARBA" id="ARBA00022679"/>
    </source>
</evidence>
<dbReference type="InterPro" id="IPR040442">
    <property type="entry name" value="Pyrv_kinase-like_dom_sf"/>
</dbReference>